<evidence type="ECO:0000313" key="10">
    <source>
        <dbReference type="Proteomes" id="UP000564885"/>
    </source>
</evidence>
<dbReference type="PANTHER" id="PTHR43047:SF72">
    <property type="entry name" value="OSMOSENSING HISTIDINE PROTEIN KINASE SLN1"/>
    <property type="match status" value="1"/>
</dbReference>
<dbReference type="EC" id="2.7.13.3" evidence="2"/>
<feature type="region of interest" description="Disordered" evidence="6">
    <location>
        <begin position="327"/>
        <end position="360"/>
    </location>
</feature>
<evidence type="ECO:0000313" key="9">
    <source>
        <dbReference type="EMBL" id="NNM73412.1"/>
    </source>
</evidence>
<comment type="caution">
    <text evidence="9">The sequence shown here is derived from an EMBL/GenBank/DDBJ whole genome shotgun (WGS) entry which is preliminary data.</text>
</comment>
<evidence type="ECO:0000256" key="4">
    <source>
        <dbReference type="ARBA" id="ARBA00022679"/>
    </source>
</evidence>
<dbReference type="Pfam" id="PF00512">
    <property type="entry name" value="HisKA"/>
    <property type="match status" value="1"/>
</dbReference>
<keyword evidence="4" id="KW-0808">Transferase</keyword>
<dbReference type="InterPro" id="IPR035965">
    <property type="entry name" value="PAS-like_dom_sf"/>
</dbReference>
<dbReference type="Proteomes" id="UP000564885">
    <property type="component" value="Unassembled WGS sequence"/>
</dbReference>
<accession>A0A849I213</accession>
<dbReference type="Pfam" id="PF13188">
    <property type="entry name" value="PAS_8"/>
    <property type="match status" value="1"/>
</dbReference>
<evidence type="ECO:0000256" key="2">
    <source>
        <dbReference type="ARBA" id="ARBA00012438"/>
    </source>
</evidence>
<comment type="catalytic activity">
    <reaction evidence="1">
        <text>ATP + protein L-histidine = ADP + protein N-phospho-L-histidine.</text>
        <dbReference type="EC" id="2.7.13.3"/>
    </reaction>
</comment>
<dbReference type="PROSITE" id="PS50109">
    <property type="entry name" value="HIS_KIN"/>
    <property type="match status" value="1"/>
</dbReference>
<sequence>MTNGIEAAVAALSGDPALAGSLGPQAAVIAWDRTAERVLWASSAARAVAEQLAGSDGRVTARFPAHRRLAALAGGLAPTAGVRIERLSFSDEPGEAPAELACRLMEVEGEPVLVTVFTGPLPARIGLRGGEDGPADSGRTAPFVERVRRQGRLRFIWSMDRDGRFVSVSPPLGQVVGAENAAITGLTWAEILDRFVLDEPDRIASFLSGRSTWSDETVLWRVADTSYVVPVDLGGMPVFGRGHVFEGFRGFGLCRADEIRPAPDSPVLRLQAEADVGEKRPDEAEAEAEGSELPLLHLAGEEAGSVDLAFEPIQARVGAQLGGARAVPLRPLTDPDAGGRGAARSESVVESGEAKPHLSVSERGALREIARALGARLETDDAQDQPAPRLPAEIVSISAARPREPDAVRILERLPVGILVLRGEAPLFANRSVLDLLGYRDIGELRGVSRLFAGRLEAREGSLALVGKGGRSLPVEARLTSVEWGDGPASLVLVRPLPEAGSDGAARSFELEIGRRDARLQELRGALDLAGLGLVTIDGAGRILTANAAAERIFGYRENEIAGEGFTTLIAVESHRAAIDLVDAARATAGPGEAKDVELLGRPRTGEPVPLLARAGSIGTAFGPSLALLFRDVSAFRRTEAELKGARRAAEEAAARQMEFLARISHEIRTPLNAIIGFAEIMLEERFGPVGSERYKHYLRDIHDSGGHVVSLVNDLLDLAKVTSGRSELVFTSLDLNEIVAQSVGMMQPAAARERIVMRTSFASRLPRLIADERSIRQIALNLVSNAIRFTGPGGQVIVSTSLTERGELVFRVRDTGIGMTPAEIAEALEPFRQVSVVRREDGTGLGLPLSKALVEANRGSFSISSRRGEGTLVEVLFPPARVLAED</sequence>
<dbReference type="Gene3D" id="1.10.287.130">
    <property type="match status" value="1"/>
</dbReference>
<dbReference type="Gene3D" id="3.30.565.10">
    <property type="entry name" value="Histidine kinase-like ATPase, C-terminal domain"/>
    <property type="match status" value="1"/>
</dbReference>
<dbReference type="GO" id="GO:0000155">
    <property type="term" value="F:phosphorelay sensor kinase activity"/>
    <property type="evidence" value="ECO:0007669"/>
    <property type="project" value="InterPro"/>
</dbReference>
<dbReference type="InterPro" id="IPR003594">
    <property type="entry name" value="HATPase_dom"/>
</dbReference>
<evidence type="ECO:0000259" key="8">
    <source>
        <dbReference type="PROSITE" id="PS50112"/>
    </source>
</evidence>
<gene>
    <name evidence="9" type="ORF">HJG44_13565</name>
</gene>
<dbReference type="InterPro" id="IPR004358">
    <property type="entry name" value="Sig_transdc_His_kin-like_C"/>
</dbReference>
<dbReference type="SMART" id="SM00388">
    <property type="entry name" value="HisKA"/>
    <property type="match status" value="1"/>
</dbReference>
<dbReference type="GO" id="GO:0006355">
    <property type="term" value="P:regulation of DNA-templated transcription"/>
    <property type="evidence" value="ECO:0007669"/>
    <property type="project" value="InterPro"/>
</dbReference>
<dbReference type="Pfam" id="PF00989">
    <property type="entry name" value="PAS"/>
    <property type="match status" value="1"/>
</dbReference>
<feature type="domain" description="Histidine kinase" evidence="7">
    <location>
        <begin position="663"/>
        <end position="882"/>
    </location>
</feature>
<feature type="domain" description="PAS" evidence="8">
    <location>
        <begin position="519"/>
        <end position="564"/>
    </location>
</feature>
<proteinExistence type="predicted"/>
<keyword evidence="5" id="KW-0418">Kinase</keyword>
<dbReference type="AlphaFoldDB" id="A0A849I213"/>
<dbReference type="SUPFAM" id="SSF55874">
    <property type="entry name" value="ATPase domain of HSP90 chaperone/DNA topoisomerase II/histidine kinase"/>
    <property type="match status" value="1"/>
</dbReference>
<dbReference type="CDD" id="cd00130">
    <property type="entry name" value="PAS"/>
    <property type="match status" value="1"/>
</dbReference>
<dbReference type="CDD" id="cd00082">
    <property type="entry name" value="HisKA"/>
    <property type="match status" value="1"/>
</dbReference>
<dbReference type="GO" id="GO:0009927">
    <property type="term" value="F:histidine phosphotransfer kinase activity"/>
    <property type="evidence" value="ECO:0007669"/>
    <property type="project" value="TreeGrafter"/>
</dbReference>
<dbReference type="InterPro" id="IPR003661">
    <property type="entry name" value="HisK_dim/P_dom"/>
</dbReference>
<protein>
    <recommendedName>
        <fullName evidence="2">histidine kinase</fullName>
        <ecNumber evidence="2">2.7.13.3</ecNumber>
    </recommendedName>
</protein>
<dbReference type="InterPro" id="IPR005467">
    <property type="entry name" value="His_kinase_dom"/>
</dbReference>
<keyword evidence="10" id="KW-1185">Reference proteome</keyword>
<dbReference type="GO" id="GO:0005886">
    <property type="term" value="C:plasma membrane"/>
    <property type="evidence" value="ECO:0007669"/>
    <property type="project" value="TreeGrafter"/>
</dbReference>
<name>A0A849I213_9HYPH</name>
<dbReference type="InterPro" id="IPR013767">
    <property type="entry name" value="PAS_fold"/>
</dbReference>
<dbReference type="EMBL" id="JABEPP010000003">
    <property type="protein sequence ID" value="NNM73412.1"/>
    <property type="molecule type" value="Genomic_DNA"/>
</dbReference>
<dbReference type="PROSITE" id="PS50112">
    <property type="entry name" value="PAS"/>
    <property type="match status" value="1"/>
</dbReference>
<dbReference type="Gene3D" id="3.30.450.20">
    <property type="entry name" value="PAS domain"/>
    <property type="match status" value="1"/>
</dbReference>
<evidence type="ECO:0000256" key="3">
    <source>
        <dbReference type="ARBA" id="ARBA00022553"/>
    </source>
</evidence>
<evidence type="ECO:0000259" key="7">
    <source>
        <dbReference type="PROSITE" id="PS50109"/>
    </source>
</evidence>
<evidence type="ECO:0000256" key="5">
    <source>
        <dbReference type="ARBA" id="ARBA00022777"/>
    </source>
</evidence>
<dbReference type="Pfam" id="PF02518">
    <property type="entry name" value="HATPase_c"/>
    <property type="match status" value="1"/>
</dbReference>
<dbReference type="PANTHER" id="PTHR43047">
    <property type="entry name" value="TWO-COMPONENT HISTIDINE PROTEIN KINASE"/>
    <property type="match status" value="1"/>
</dbReference>
<dbReference type="SMART" id="SM00387">
    <property type="entry name" value="HATPase_c"/>
    <property type="match status" value="1"/>
</dbReference>
<dbReference type="InterPro" id="IPR036097">
    <property type="entry name" value="HisK_dim/P_sf"/>
</dbReference>
<dbReference type="InterPro" id="IPR000014">
    <property type="entry name" value="PAS"/>
</dbReference>
<dbReference type="InterPro" id="IPR036890">
    <property type="entry name" value="HATPase_C_sf"/>
</dbReference>
<dbReference type="SUPFAM" id="SSF47384">
    <property type="entry name" value="Homodimeric domain of signal transducing histidine kinase"/>
    <property type="match status" value="1"/>
</dbReference>
<keyword evidence="3" id="KW-0597">Phosphoprotein</keyword>
<dbReference type="SMART" id="SM00091">
    <property type="entry name" value="PAS"/>
    <property type="match status" value="2"/>
</dbReference>
<dbReference type="NCBIfam" id="TIGR00229">
    <property type="entry name" value="sensory_box"/>
    <property type="match status" value="1"/>
</dbReference>
<evidence type="ECO:0000256" key="1">
    <source>
        <dbReference type="ARBA" id="ARBA00000085"/>
    </source>
</evidence>
<evidence type="ECO:0000256" key="6">
    <source>
        <dbReference type="SAM" id="MobiDB-lite"/>
    </source>
</evidence>
<dbReference type="SUPFAM" id="SSF55785">
    <property type="entry name" value="PYP-like sensor domain (PAS domain)"/>
    <property type="match status" value="2"/>
</dbReference>
<reference evidence="9 10" key="1">
    <citation type="submission" date="2020-04" db="EMBL/GenBank/DDBJ databases">
        <title>Enterovirga sp. isolate from soil.</title>
        <authorList>
            <person name="Chea S."/>
            <person name="Kim D.-U."/>
        </authorList>
    </citation>
    <scope>NUCLEOTIDE SEQUENCE [LARGE SCALE GENOMIC DNA]</scope>
    <source>
        <strain evidence="9 10">DB1703</strain>
    </source>
</reference>
<dbReference type="PRINTS" id="PR00344">
    <property type="entry name" value="BCTRLSENSOR"/>
</dbReference>
<organism evidence="9 10">
    <name type="scientific">Enterovirga aerilata</name>
    <dbReference type="NCBI Taxonomy" id="2730920"/>
    <lineage>
        <taxon>Bacteria</taxon>
        <taxon>Pseudomonadati</taxon>
        <taxon>Pseudomonadota</taxon>
        <taxon>Alphaproteobacteria</taxon>
        <taxon>Hyphomicrobiales</taxon>
        <taxon>Methylobacteriaceae</taxon>
        <taxon>Enterovirga</taxon>
    </lineage>
</organism>